<dbReference type="InterPro" id="IPR006680">
    <property type="entry name" value="Amidohydro-rel"/>
</dbReference>
<dbReference type="InterPro" id="IPR032466">
    <property type="entry name" value="Metal_Hydrolase"/>
</dbReference>
<comment type="caution">
    <text evidence="3">The sequence shown here is derived from an EMBL/GenBank/DDBJ whole genome shotgun (WGS) entry which is preliminary data.</text>
</comment>
<evidence type="ECO:0000256" key="1">
    <source>
        <dbReference type="SAM" id="Phobius"/>
    </source>
</evidence>
<dbReference type="EMBL" id="WIUZ02000011">
    <property type="protein sequence ID" value="KAF9782828.1"/>
    <property type="molecule type" value="Genomic_DNA"/>
</dbReference>
<dbReference type="OrthoDB" id="10258955at2759"/>
<dbReference type="InterPro" id="IPR011059">
    <property type="entry name" value="Metal-dep_hydrolase_composite"/>
</dbReference>
<feature type="domain" description="Amidohydrolase-related" evidence="2">
    <location>
        <begin position="408"/>
        <end position="493"/>
    </location>
</feature>
<keyword evidence="1" id="KW-1133">Transmembrane helix</keyword>
<protein>
    <submittedName>
        <fullName evidence="3">Carbohydrate esterase family 9 protein</fullName>
    </submittedName>
</protein>
<keyword evidence="4" id="KW-1185">Reference proteome</keyword>
<keyword evidence="1" id="KW-0472">Membrane</keyword>
<gene>
    <name evidence="3" type="ORF">BJ322DRAFT_1072908</name>
</gene>
<proteinExistence type="predicted"/>
<dbReference type="AlphaFoldDB" id="A0A9P6HAZ0"/>
<dbReference type="PANTHER" id="PTHR43668:SF5">
    <property type="entry name" value="AMIDOHYDROLASE 3 DOMAIN-CONTAINING PROTEIN"/>
    <property type="match status" value="1"/>
</dbReference>
<accession>A0A9P6HAZ0</accession>
<evidence type="ECO:0000259" key="2">
    <source>
        <dbReference type="Pfam" id="PF01979"/>
    </source>
</evidence>
<keyword evidence="1" id="KW-0812">Transmembrane</keyword>
<dbReference type="PANTHER" id="PTHR43668">
    <property type="entry name" value="ALLANTOINASE"/>
    <property type="match status" value="1"/>
</dbReference>
<reference evidence="3" key="2">
    <citation type="submission" date="2020-11" db="EMBL/GenBank/DDBJ databases">
        <authorList>
            <consortium name="DOE Joint Genome Institute"/>
            <person name="Kuo A."/>
            <person name="Miyauchi S."/>
            <person name="Kiss E."/>
            <person name="Drula E."/>
            <person name="Kohler A."/>
            <person name="Sanchez-Garcia M."/>
            <person name="Andreopoulos B."/>
            <person name="Barry K.W."/>
            <person name="Bonito G."/>
            <person name="Buee M."/>
            <person name="Carver A."/>
            <person name="Chen C."/>
            <person name="Cichocki N."/>
            <person name="Clum A."/>
            <person name="Culley D."/>
            <person name="Crous P.W."/>
            <person name="Fauchery L."/>
            <person name="Girlanda M."/>
            <person name="Hayes R."/>
            <person name="Keri Z."/>
            <person name="Labutti K."/>
            <person name="Lipzen A."/>
            <person name="Lombard V."/>
            <person name="Magnuson J."/>
            <person name="Maillard F."/>
            <person name="Morin E."/>
            <person name="Murat C."/>
            <person name="Nolan M."/>
            <person name="Ohm R."/>
            <person name="Pangilinan J."/>
            <person name="Pereira M."/>
            <person name="Perotto S."/>
            <person name="Peter M."/>
            <person name="Riley R."/>
            <person name="Sitrit Y."/>
            <person name="Stielow B."/>
            <person name="Szollosi G."/>
            <person name="Zifcakova L."/>
            <person name="Stursova M."/>
            <person name="Spatafora J.W."/>
            <person name="Tedersoo L."/>
            <person name="Vaario L.-M."/>
            <person name="Yamada A."/>
            <person name="Yan M."/>
            <person name="Wang P."/>
            <person name="Xu J."/>
            <person name="Bruns T."/>
            <person name="Baldrian P."/>
            <person name="Vilgalys R."/>
            <person name="Henrissat B."/>
            <person name="Grigoriev I.V."/>
            <person name="Hibbett D."/>
            <person name="Nagy L.G."/>
            <person name="Martin F.M."/>
        </authorList>
    </citation>
    <scope>NUCLEOTIDE SEQUENCE</scope>
    <source>
        <strain evidence="3">UH-Tt-Lm1</strain>
    </source>
</reference>
<evidence type="ECO:0000313" key="3">
    <source>
        <dbReference type="EMBL" id="KAF9782828.1"/>
    </source>
</evidence>
<dbReference type="InterPro" id="IPR050138">
    <property type="entry name" value="DHOase/Allantoinase_Hydrolase"/>
</dbReference>
<organism evidence="3 4">
    <name type="scientific">Thelephora terrestris</name>
    <dbReference type="NCBI Taxonomy" id="56493"/>
    <lineage>
        <taxon>Eukaryota</taxon>
        <taxon>Fungi</taxon>
        <taxon>Dikarya</taxon>
        <taxon>Basidiomycota</taxon>
        <taxon>Agaricomycotina</taxon>
        <taxon>Agaricomycetes</taxon>
        <taxon>Thelephorales</taxon>
        <taxon>Thelephoraceae</taxon>
        <taxon>Thelephora</taxon>
    </lineage>
</organism>
<dbReference type="GO" id="GO:0006145">
    <property type="term" value="P:purine nucleobase catabolic process"/>
    <property type="evidence" value="ECO:0007669"/>
    <property type="project" value="TreeGrafter"/>
</dbReference>
<dbReference type="SUPFAM" id="SSF51338">
    <property type="entry name" value="Composite domain of metallo-dependent hydrolases"/>
    <property type="match status" value="1"/>
</dbReference>
<dbReference type="Pfam" id="PF01979">
    <property type="entry name" value="Amidohydro_1"/>
    <property type="match status" value="1"/>
</dbReference>
<dbReference type="Gene3D" id="3.20.20.140">
    <property type="entry name" value="Metal-dependent hydrolases"/>
    <property type="match status" value="2"/>
</dbReference>
<feature type="transmembrane region" description="Helical" evidence="1">
    <location>
        <begin position="20"/>
        <end position="40"/>
    </location>
</feature>
<name>A0A9P6HAZ0_9AGAM</name>
<dbReference type="SUPFAM" id="SSF51556">
    <property type="entry name" value="Metallo-dependent hydrolases"/>
    <property type="match status" value="1"/>
</dbReference>
<evidence type="ECO:0000313" key="4">
    <source>
        <dbReference type="Proteomes" id="UP000736335"/>
    </source>
</evidence>
<reference evidence="3" key="1">
    <citation type="journal article" date="2020" name="Nat. Commun.">
        <title>Large-scale genome sequencing of mycorrhizal fungi provides insights into the early evolution of symbiotic traits.</title>
        <authorList>
            <person name="Miyauchi S."/>
            <person name="Kiss E."/>
            <person name="Kuo A."/>
            <person name="Drula E."/>
            <person name="Kohler A."/>
            <person name="Sanchez-Garcia M."/>
            <person name="Morin E."/>
            <person name="Andreopoulos B."/>
            <person name="Barry K.W."/>
            <person name="Bonito G."/>
            <person name="Buee M."/>
            <person name="Carver A."/>
            <person name="Chen C."/>
            <person name="Cichocki N."/>
            <person name="Clum A."/>
            <person name="Culley D."/>
            <person name="Crous P.W."/>
            <person name="Fauchery L."/>
            <person name="Girlanda M."/>
            <person name="Hayes R.D."/>
            <person name="Keri Z."/>
            <person name="LaButti K."/>
            <person name="Lipzen A."/>
            <person name="Lombard V."/>
            <person name="Magnuson J."/>
            <person name="Maillard F."/>
            <person name="Murat C."/>
            <person name="Nolan M."/>
            <person name="Ohm R.A."/>
            <person name="Pangilinan J."/>
            <person name="Pereira M.F."/>
            <person name="Perotto S."/>
            <person name="Peter M."/>
            <person name="Pfister S."/>
            <person name="Riley R."/>
            <person name="Sitrit Y."/>
            <person name="Stielow J.B."/>
            <person name="Szollosi G."/>
            <person name="Zifcakova L."/>
            <person name="Stursova M."/>
            <person name="Spatafora J.W."/>
            <person name="Tedersoo L."/>
            <person name="Vaario L.M."/>
            <person name="Yamada A."/>
            <person name="Yan M."/>
            <person name="Wang P."/>
            <person name="Xu J."/>
            <person name="Bruns T."/>
            <person name="Baldrian P."/>
            <person name="Vilgalys R."/>
            <person name="Dunand C."/>
            <person name="Henrissat B."/>
            <person name="Grigoriev I.V."/>
            <person name="Hibbett D."/>
            <person name="Nagy L.G."/>
            <person name="Martin F.M."/>
        </authorList>
    </citation>
    <scope>NUCLEOTIDE SEQUENCE</scope>
    <source>
        <strain evidence="3">UH-Tt-Lm1</strain>
    </source>
</reference>
<sequence>MEKTVLPQGYVGRKSRLPFLVKVLLLSSLASLSFFSYTLFNFPGWHRGSRVPPHAAEIQARCRGLNTRPGPPSHFHDRTVSDRFVEGTSHVWIRNATIWTGRVQGLEVIQGDVFLMNGIIRATGHVDLQSMGLSLDRDEIETLDAHGAFVTPGIVDLHSHMGVDSSPFLDGAQDINSRHGPIVSWLRSIDGLNTHDAAFELATAGGVTTSLILPGSANAIGGEAYVIKPRQTKERSPTSLLVEPPFGLNSSHINHDIPPRWRHLKHACGENPARFYSATRMDTVWADREAYNEARKVKEAQDAYCDNALAGRWEGLGNFPEELKWEQLVEVLRGRVKVQTHCYEATDFDGFIRLSQEFKFPVAAFHHAHEAYLVPDLLKKTYGGTPAIAMFASFSRYKREAFRHSQFAPKILNDAGIPVIMKSDHPGIVSRWLLHEAQQAHYYGLAEAAALSSVISTPAQTLGLDHRIGFIQRGYDADVVVWDRHPLSLGATPNQVFIDGIAQFDRPHTIAKPVSALKAPKTPDFSQEVTAAIEYEGLPPLREKESTPQTILFTNLTNAWIRTGNKVHTIFNDLTSATERARHGVIGVRGGNIVCVSAEQCEAFGSLVSRIVDLEGGAIQPGLVTYGSNLGLQEIAMEKSTVDGPVLDPLTHAIPKVLGEEAIIRAVDGLQYQTRNALLAYRAGITSGIVPPTNSGGFLSGLSVKFSTSALHKLGPGAVIRDVVALHISIGKGAQVSTSTQIALLRRLLDGDVKGEVGHWFKHVRRGKVRLVVDVESADIMATLLSLKAEVEHKIFTETNHHHELKLTFSGATEAHILARELRHAKVGVLVHPRPYPYSWDSRRIIPGPPLTPQDFVSYLISQGIEVGLMPQGIGERDMDGWAAQNLRFDAGWIHKISNGRVSKVQALEIASTNIDSLLGLDSEGVDAGALVVTKGGDLLDFEGKVVAILQKELGFVHLFE</sequence>
<dbReference type="GO" id="GO:0004038">
    <property type="term" value="F:allantoinase activity"/>
    <property type="evidence" value="ECO:0007669"/>
    <property type="project" value="TreeGrafter"/>
</dbReference>
<dbReference type="GO" id="GO:0005737">
    <property type="term" value="C:cytoplasm"/>
    <property type="evidence" value="ECO:0007669"/>
    <property type="project" value="TreeGrafter"/>
</dbReference>
<dbReference type="Proteomes" id="UP000736335">
    <property type="component" value="Unassembled WGS sequence"/>
</dbReference>